<reference evidence="3" key="1">
    <citation type="submission" date="2019-09" db="EMBL/GenBank/DDBJ databases">
        <authorList>
            <person name="Jung D.-H."/>
        </authorList>
    </citation>
    <scope>NUCLEOTIDE SEQUENCE [LARGE SCALE GENOMIC DNA]</scope>
    <source>
        <strain evidence="3">JA-25</strain>
    </source>
</reference>
<keyword evidence="1" id="KW-1133">Transmembrane helix</keyword>
<dbReference type="EMBL" id="WAEL01000001">
    <property type="protein sequence ID" value="NID09512.1"/>
    <property type="molecule type" value="Genomic_DNA"/>
</dbReference>
<sequence length="65" mass="7307">MKLFTGRTEATGTRVLVSQNWQGLATYPAASLMKRKKPLLKRRSKRLWVSVIDLIVLLVLVSPVA</sequence>
<proteinExistence type="predicted"/>
<accession>A0ABX0QEV3</accession>
<evidence type="ECO:0000313" key="3">
    <source>
        <dbReference type="Proteomes" id="UP000606008"/>
    </source>
</evidence>
<gene>
    <name evidence="2" type="ORF">F7231_04975</name>
</gene>
<organism evidence="2 3">
    <name type="scientific">Fibrivirga algicola</name>
    <dbReference type="NCBI Taxonomy" id="2950420"/>
    <lineage>
        <taxon>Bacteria</taxon>
        <taxon>Pseudomonadati</taxon>
        <taxon>Bacteroidota</taxon>
        <taxon>Cytophagia</taxon>
        <taxon>Cytophagales</taxon>
        <taxon>Spirosomataceae</taxon>
        <taxon>Fibrivirga</taxon>
    </lineage>
</organism>
<feature type="transmembrane region" description="Helical" evidence="1">
    <location>
        <begin position="47"/>
        <end position="64"/>
    </location>
</feature>
<comment type="caution">
    <text evidence="2">The sequence shown here is derived from an EMBL/GenBank/DDBJ whole genome shotgun (WGS) entry which is preliminary data.</text>
</comment>
<keyword evidence="3" id="KW-1185">Reference proteome</keyword>
<evidence type="ECO:0000313" key="2">
    <source>
        <dbReference type="EMBL" id="NID09512.1"/>
    </source>
</evidence>
<dbReference type="RefSeq" id="WP_166691107.1">
    <property type="nucleotide sequence ID" value="NZ_WAEL01000001.1"/>
</dbReference>
<keyword evidence="1" id="KW-0812">Transmembrane</keyword>
<protein>
    <recommendedName>
        <fullName evidence="4">RDD family protein</fullName>
    </recommendedName>
</protein>
<evidence type="ECO:0008006" key="4">
    <source>
        <dbReference type="Google" id="ProtNLM"/>
    </source>
</evidence>
<dbReference type="Proteomes" id="UP000606008">
    <property type="component" value="Unassembled WGS sequence"/>
</dbReference>
<name>A0ABX0QEV3_9BACT</name>
<reference evidence="3" key="2">
    <citation type="submission" date="2023-07" db="EMBL/GenBank/DDBJ databases">
        <authorList>
            <person name="Jung D.-H."/>
        </authorList>
    </citation>
    <scope>NUCLEOTIDE SEQUENCE [LARGE SCALE GENOMIC DNA]</scope>
    <source>
        <strain evidence="3">JA-25</strain>
    </source>
</reference>
<keyword evidence="1" id="KW-0472">Membrane</keyword>
<evidence type="ECO:0000256" key="1">
    <source>
        <dbReference type="SAM" id="Phobius"/>
    </source>
</evidence>